<feature type="binding site" evidence="12">
    <location>
        <position position="151"/>
    </location>
    <ligand>
        <name>substrate</name>
    </ligand>
</feature>
<comment type="similarity">
    <text evidence="1">Belongs to the carbohydrate kinase pfkB family.</text>
</comment>
<feature type="binding site" evidence="12">
    <location>
        <position position="308"/>
    </location>
    <ligand>
        <name>K(+)</name>
        <dbReference type="ChEBI" id="CHEBI:29103"/>
    </ligand>
</feature>
<comment type="subunit">
    <text evidence="12">Homodimer.</text>
</comment>
<dbReference type="GO" id="GO:0005524">
    <property type="term" value="F:ATP binding"/>
    <property type="evidence" value="ECO:0007669"/>
    <property type="project" value="UniProtKB-UniRule"/>
</dbReference>
<dbReference type="AlphaFoldDB" id="A0A9P8AJD6"/>
<evidence type="ECO:0000256" key="8">
    <source>
        <dbReference type="ARBA" id="ARBA00022840"/>
    </source>
</evidence>
<dbReference type="InterPro" id="IPR011877">
    <property type="entry name" value="Ribokinase"/>
</dbReference>
<keyword evidence="4 12" id="KW-0808">Transferase</keyword>
<evidence type="ECO:0000313" key="14">
    <source>
        <dbReference type="EMBL" id="KAG7194042.1"/>
    </source>
</evidence>
<keyword evidence="5 12" id="KW-0479">Metal-binding</keyword>
<dbReference type="GO" id="GO:0004747">
    <property type="term" value="F:ribokinase activity"/>
    <property type="evidence" value="ECO:0007669"/>
    <property type="project" value="UniProtKB-UniRule"/>
</dbReference>
<dbReference type="PANTHER" id="PTHR10584:SF166">
    <property type="entry name" value="RIBOKINASE"/>
    <property type="match status" value="1"/>
</dbReference>
<dbReference type="HAMAP" id="MF_01987">
    <property type="entry name" value="Ribokinase"/>
    <property type="match status" value="1"/>
</dbReference>
<feature type="binding site" evidence="12">
    <location>
        <position position="314"/>
    </location>
    <ligand>
        <name>K(+)</name>
        <dbReference type="ChEBI" id="CHEBI:29103"/>
    </ligand>
</feature>
<keyword evidence="12" id="KW-0539">Nucleus</keyword>
<feature type="binding site" evidence="12">
    <location>
        <begin position="274"/>
        <end position="275"/>
    </location>
    <ligand>
        <name>ATP</name>
        <dbReference type="ChEBI" id="CHEBI:30616"/>
    </ligand>
</feature>
<feature type="binding site" evidence="12">
    <location>
        <position position="197"/>
    </location>
    <ligand>
        <name>ATP</name>
        <dbReference type="ChEBI" id="CHEBI:30616"/>
    </ligand>
</feature>
<feature type="binding site" evidence="12">
    <location>
        <begin position="9"/>
        <end position="11"/>
    </location>
    <ligand>
        <name>substrate</name>
    </ligand>
</feature>
<feature type="binding site" evidence="12">
    <location>
        <position position="269"/>
    </location>
    <ligand>
        <name>K(+)</name>
        <dbReference type="ChEBI" id="CHEBI:29103"/>
    </ligand>
</feature>
<dbReference type="SUPFAM" id="SSF53613">
    <property type="entry name" value="Ribokinase-like"/>
    <property type="match status" value="1"/>
</dbReference>
<dbReference type="OrthoDB" id="415590at2759"/>
<evidence type="ECO:0000256" key="11">
    <source>
        <dbReference type="ARBA" id="ARBA00023277"/>
    </source>
</evidence>
<comment type="similarity">
    <text evidence="12">Belongs to the carbohydrate kinase PfkB family. Ribokinase subfamily.</text>
</comment>
<keyword evidence="6 12" id="KW-0547">Nucleotide-binding</keyword>
<dbReference type="GO" id="GO:0005737">
    <property type="term" value="C:cytoplasm"/>
    <property type="evidence" value="ECO:0007669"/>
    <property type="project" value="UniProtKB-SubCell"/>
</dbReference>
<comment type="cofactor">
    <cofactor evidence="12">
        <name>Mg(2+)</name>
        <dbReference type="ChEBI" id="CHEBI:18420"/>
    </cofactor>
    <text evidence="12">Requires a divalent cation, most likely magnesium in vivo, as an electrophilic catalyst to aid phosphoryl group transfer. It is the chelate of the metal and the nucleotide that is the actual substrate.</text>
</comment>
<keyword evidence="15" id="KW-1185">Reference proteome</keyword>
<dbReference type="InterPro" id="IPR002139">
    <property type="entry name" value="Ribo/fructo_kinase"/>
</dbReference>
<keyword evidence="7 12" id="KW-0418">Kinase</keyword>
<comment type="caution">
    <text evidence="12">Lacks conserved residue(s) required for the propagation of feature annotation.</text>
</comment>
<evidence type="ECO:0000256" key="6">
    <source>
        <dbReference type="ARBA" id="ARBA00022741"/>
    </source>
</evidence>
<proteinExistence type="inferred from homology"/>
<dbReference type="EC" id="2.7.1.15" evidence="2 12"/>
<dbReference type="InterPro" id="IPR002173">
    <property type="entry name" value="Carboh/pur_kinase_PfkB_CS"/>
</dbReference>
<evidence type="ECO:0000256" key="1">
    <source>
        <dbReference type="ARBA" id="ARBA00005380"/>
    </source>
</evidence>
<reference evidence="14" key="1">
    <citation type="submission" date="2021-03" db="EMBL/GenBank/DDBJ databases">
        <authorList>
            <person name="Palmer J.M."/>
        </authorList>
    </citation>
    <scope>NUCLEOTIDE SEQUENCE</scope>
    <source>
        <strain evidence="14">ARV_011</strain>
    </source>
</reference>
<dbReference type="InterPro" id="IPR011611">
    <property type="entry name" value="PfkB_dom"/>
</dbReference>
<comment type="subcellular location">
    <subcellularLocation>
        <location evidence="12">Cytoplasm</location>
    </subcellularLocation>
    <subcellularLocation>
        <location evidence="12">Nucleus</location>
    </subcellularLocation>
</comment>
<evidence type="ECO:0000256" key="7">
    <source>
        <dbReference type="ARBA" id="ARBA00022777"/>
    </source>
</evidence>
<dbReference type="CDD" id="cd01174">
    <property type="entry name" value="ribokinase"/>
    <property type="match status" value="1"/>
</dbReference>
<feature type="binding site" evidence="12">
    <location>
        <position position="271"/>
    </location>
    <ligand>
        <name>K(+)</name>
        <dbReference type="ChEBI" id="CHEBI:29103"/>
    </ligand>
</feature>
<keyword evidence="11 12" id="KW-0119">Carbohydrate metabolism</keyword>
<accession>A0A9P8AJD6</accession>
<dbReference type="Gene3D" id="3.40.1190.20">
    <property type="match status" value="1"/>
</dbReference>
<organism evidence="14 15">
    <name type="scientific">Scheffersomyces spartinae</name>
    <dbReference type="NCBI Taxonomy" id="45513"/>
    <lineage>
        <taxon>Eukaryota</taxon>
        <taxon>Fungi</taxon>
        <taxon>Dikarya</taxon>
        <taxon>Ascomycota</taxon>
        <taxon>Saccharomycotina</taxon>
        <taxon>Pichiomycetes</taxon>
        <taxon>Debaryomycetaceae</taxon>
        <taxon>Scheffersomyces</taxon>
    </lineage>
</organism>
<evidence type="ECO:0000256" key="4">
    <source>
        <dbReference type="ARBA" id="ARBA00022679"/>
    </source>
</evidence>
<keyword evidence="12" id="KW-0963">Cytoplasm</keyword>
<evidence type="ECO:0000256" key="10">
    <source>
        <dbReference type="ARBA" id="ARBA00022958"/>
    </source>
</evidence>
<gene>
    <name evidence="12" type="primary">RBK1</name>
    <name evidence="14" type="ORF">KQ657_005245</name>
</gene>
<evidence type="ECO:0000256" key="5">
    <source>
        <dbReference type="ARBA" id="ARBA00022723"/>
    </source>
</evidence>
<feature type="binding site" evidence="12">
    <location>
        <position position="275"/>
    </location>
    <ligand>
        <name>substrate</name>
    </ligand>
</feature>
<feature type="binding site" evidence="12">
    <location>
        <begin position="240"/>
        <end position="245"/>
    </location>
    <ligand>
        <name>ATP</name>
        <dbReference type="ChEBI" id="CHEBI:30616"/>
    </ligand>
</feature>
<dbReference type="PROSITE" id="PS00584">
    <property type="entry name" value="PFKB_KINASES_2"/>
    <property type="match status" value="1"/>
</dbReference>
<dbReference type="InterPro" id="IPR029056">
    <property type="entry name" value="Ribokinase-like"/>
</dbReference>
<keyword evidence="8 12" id="KW-0067">ATP-binding</keyword>
<dbReference type="Pfam" id="PF00294">
    <property type="entry name" value="PfkB"/>
    <property type="match status" value="1"/>
</dbReference>
<evidence type="ECO:0000256" key="12">
    <source>
        <dbReference type="HAMAP-Rule" id="MF_03215"/>
    </source>
</evidence>
<comment type="catalytic activity">
    <reaction evidence="12">
        <text>D-ribose + ATP = D-ribose 5-phosphate + ADP + H(+)</text>
        <dbReference type="Rhea" id="RHEA:13697"/>
        <dbReference type="ChEBI" id="CHEBI:15378"/>
        <dbReference type="ChEBI" id="CHEBI:30616"/>
        <dbReference type="ChEBI" id="CHEBI:47013"/>
        <dbReference type="ChEBI" id="CHEBI:78346"/>
        <dbReference type="ChEBI" id="CHEBI:456216"/>
        <dbReference type="EC" id="2.7.1.15"/>
    </reaction>
</comment>
<name>A0A9P8AJD6_9ASCO</name>
<dbReference type="PANTHER" id="PTHR10584">
    <property type="entry name" value="SUGAR KINASE"/>
    <property type="match status" value="1"/>
</dbReference>
<dbReference type="GO" id="GO:0046872">
    <property type="term" value="F:metal ion binding"/>
    <property type="evidence" value="ECO:0007669"/>
    <property type="project" value="UniProtKB-KW"/>
</dbReference>
<dbReference type="GO" id="GO:0019303">
    <property type="term" value="P:D-ribose catabolic process"/>
    <property type="evidence" value="ECO:0007669"/>
    <property type="project" value="UniProtKB-UniRule"/>
</dbReference>
<dbReference type="EMBL" id="JAHMUF010000009">
    <property type="protein sequence ID" value="KAG7194042.1"/>
    <property type="molecule type" value="Genomic_DNA"/>
</dbReference>
<comment type="function">
    <text evidence="12">Catalyzes the phosphorylation of ribose at O-5 in a reaction requiring ATP and magnesium. The resulting D-ribose-5-phosphate can then be used either for sythesis of nucleotides, histidine, and tryptophan, or as a component of the pentose phosphate pathway.</text>
</comment>
<keyword evidence="10 12" id="KW-0630">Potassium</keyword>
<evidence type="ECO:0000313" key="15">
    <source>
        <dbReference type="Proteomes" id="UP000790833"/>
    </source>
</evidence>
<dbReference type="Proteomes" id="UP000790833">
    <property type="component" value="Unassembled WGS sequence"/>
</dbReference>
<comment type="pathway">
    <text evidence="12">Carbohydrate metabolism; D-ribose degradation; D-ribose 5-phosphate from beta-D-ribopyranose: step 2/2.</text>
</comment>
<sequence length="328" mass="35068">MITVIGSLNYDLVTYTDRVPGGGETFQADAFETHIGGKGLNEAIAVARLTASQDGAKVQRVRMIGRVGDDGFGKELIDALKGDGVDTTFIDSVPNTKSGVAVILVEAESGENRILITSGANGTLQPTNSEYEQYFPPEICGTDHYVILQNEYPDTLKTIEWLKVNRPAVNICYNPSPFKKEWVSSVVLASIDLIIVNEGEASDIASVLGLHHKENCDIATLAEFLQRALAPNGISTVIITLGSKGCVYTNKDISPPLKADSVKVSHVVDTTGAGDTFFGGVVLQLSQAKCLHEAITFATRASSLAIQKHGAAESIPTFDDITEGHFIN</sequence>
<feature type="binding site" evidence="12">
    <location>
        <position position="310"/>
    </location>
    <ligand>
        <name>K(+)</name>
        <dbReference type="ChEBI" id="CHEBI:29103"/>
    </ligand>
</feature>
<comment type="caution">
    <text evidence="14">The sequence shown here is derived from an EMBL/GenBank/DDBJ whole genome shotgun (WGS) entry which is preliminary data.</text>
</comment>
<feature type="domain" description="Carbohydrate kinase PfkB" evidence="13">
    <location>
        <begin position="2"/>
        <end position="317"/>
    </location>
</feature>
<feature type="active site" description="Proton acceptor" evidence="12">
    <location>
        <position position="275"/>
    </location>
</feature>
<feature type="binding site" evidence="12">
    <location>
        <begin position="37"/>
        <end position="41"/>
    </location>
    <ligand>
        <name>substrate</name>
    </ligand>
</feature>
<evidence type="ECO:0000256" key="3">
    <source>
        <dbReference type="ARBA" id="ARBA00016943"/>
    </source>
</evidence>
<evidence type="ECO:0000259" key="13">
    <source>
        <dbReference type="Pfam" id="PF00294"/>
    </source>
</evidence>
<keyword evidence="9 12" id="KW-0460">Magnesium</keyword>
<evidence type="ECO:0000256" key="2">
    <source>
        <dbReference type="ARBA" id="ARBA00012035"/>
    </source>
</evidence>
<protein>
    <recommendedName>
        <fullName evidence="3 12">Ribokinase</fullName>
        <shortName evidence="12">RK</shortName>
        <ecNumber evidence="2 12">2.7.1.15</ecNumber>
    </recommendedName>
</protein>
<feature type="binding site" evidence="12">
    <location>
        <position position="305"/>
    </location>
    <ligand>
        <name>K(+)</name>
        <dbReference type="ChEBI" id="CHEBI:29103"/>
    </ligand>
</feature>
<dbReference type="GO" id="GO:0005634">
    <property type="term" value="C:nucleus"/>
    <property type="evidence" value="ECO:0007669"/>
    <property type="project" value="UniProtKB-SubCell"/>
</dbReference>
<dbReference type="PRINTS" id="PR00990">
    <property type="entry name" value="RIBOKINASE"/>
</dbReference>
<evidence type="ECO:0000256" key="9">
    <source>
        <dbReference type="ARBA" id="ARBA00022842"/>
    </source>
</evidence>
<comment type="activity regulation">
    <text evidence="12">Activated by a monovalent cation that binds near, but not in, the active site. The most likely occupant of the site in vivo is potassium. Ion binding induces a conformational change that may alter substrate affinity.</text>
</comment>